<dbReference type="OrthoDB" id="6105938at2759"/>
<evidence type="ECO:0000256" key="8">
    <source>
        <dbReference type="SAM" id="MobiDB-lite"/>
    </source>
</evidence>
<feature type="domain" description="C2H2-type" evidence="10">
    <location>
        <begin position="52"/>
        <end position="79"/>
    </location>
</feature>
<evidence type="ECO:0008006" key="13">
    <source>
        <dbReference type="Google" id="ProtNLM"/>
    </source>
</evidence>
<dbReference type="Gene3D" id="3.30.40.10">
    <property type="entry name" value="Zinc/RING finger domain, C3HC4 (zinc finger)"/>
    <property type="match status" value="1"/>
</dbReference>
<sequence>MPVCSRPPCNGRSFVNEAALRQHEKSKNHNKIRKTTVKEDVSPKIKAAKNKFKCDFCGSAFQTLAKSKTHQQVMHHKKPQCSICVPPQNFEDFQLLQTHNNSQHTLVPTIFGPGTSLPPCPTLVATEQMPLAPSPSPGNLAMDEASSSQLLDTSLGPQPQTFDSQYPSLCLTDTPHASDDTSVKPMLSSVCDANVDGVRDGSYDMLVVDDVKQGITEGFRATRYCFWCSQHFNTDDDFRGHRDVCPSQRILQPKCTSCYAQFDDELSLQRHVDDSQMTFSCRLCNILCCSDGMLEEHIQDHHPTCRRCGNHFIDDQDLCKHVELEHPTMACWDCGGALVEKYGLEHHYTDSPDHPDCAFCGVGMRDLDAMVEHVHAHHAAEPLVVPSDQLFTGDNPIEPGDELSQQLSPEHECDKPTSSSHDEDECLTSFASSSLVHGGDEGRSWPTGDPPLSAPTESFGDTRVQISHLPSEQPIVNVAATVLAPDSSPVRLPSPLHLEPQELAQHLSNDATPSMGIAEPSVTIAHRLHCRICQRDPCDDMTATICGHIFCKKCITQAVITKPECPVCKSATLIYCLFKFDLTA</sequence>
<dbReference type="EMBL" id="KN825037">
    <property type="protein sequence ID" value="KIK95512.1"/>
    <property type="molecule type" value="Genomic_DNA"/>
</dbReference>
<evidence type="ECO:0000256" key="3">
    <source>
        <dbReference type="ARBA" id="ARBA00022737"/>
    </source>
</evidence>
<dbReference type="PROSITE" id="PS00028">
    <property type="entry name" value="ZINC_FINGER_C2H2_1"/>
    <property type="match status" value="3"/>
</dbReference>
<keyword evidence="12" id="KW-1185">Reference proteome</keyword>
<dbReference type="InterPro" id="IPR013087">
    <property type="entry name" value="Znf_C2H2_type"/>
</dbReference>
<evidence type="ECO:0000256" key="6">
    <source>
        <dbReference type="ARBA" id="ARBA00023242"/>
    </source>
</evidence>
<evidence type="ECO:0000256" key="4">
    <source>
        <dbReference type="ARBA" id="ARBA00022771"/>
    </source>
</evidence>
<evidence type="ECO:0000256" key="7">
    <source>
        <dbReference type="PROSITE-ProRule" id="PRU00042"/>
    </source>
</evidence>
<evidence type="ECO:0000259" key="10">
    <source>
        <dbReference type="PROSITE" id="PS50157"/>
    </source>
</evidence>
<dbReference type="InterPro" id="IPR001841">
    <property type="entry name" value="Znf_RING"/>
</dbReference>
<keyword evidence="3" id="KW-0677">Repeat</keyword>
<dbReference type="GO" id="GO:0008270">
    <property type="term" value="F:zinc ion binding"/>
    <property type="evidence" value="ECO:0007669"/>
    <property type="project" value="UniProtKB-KW"/>
</dbReference>
<dbReference type="PANTHER" id="PTHR24376">
    <property type="entry name" value="ZINC FINGER PROTEIN"/>
    <property type="match status" value="1"/>
</dbReference>
<reference evidence="12" key="2">
    <citation type="submission" date="2015-01" db="EMBL/GenBank/DDBJ databases">
        <title>Evolutionary Origins and Diversification of the Mycorrhizal Mutualists.</title>
        <authorList>
            <consortium name="DOE Joint Genome Institute"/>
            <consortium name="Mycorrhizal Genomics Consortium"/>
            <person name="Kohler A."/>
            <person name="Kuo A."/>
            <person name="Nagy L.G."/>
            <person name="Floudas D."/>
            <person name="Copeland A."/>
            <person name="Barry K.W."/>
            <person name="Cichocki N."/>
            <person name="Veneault-Fourrey C."/>
            <person name="LaButti K."/>
            <person name="Lindquist E.A."/>
            <person name="Lipzen A."/>
            <person name="Lundell T."/>
            <person name="Morin E."/>
            <person name="Murat C."/>
            <person name="Riley R."/>
            <person name="Ohm R."/>
            <person name="Sun H."/>
            <person name="Tunlid A."/>
            <person name="Henrissat B."/>
            <person name="Grigoriev I.V."/>
            <person name="Hibbett D.S."/>
            <person name="Martin F."/>
        </authorList>
    </citation>
    <scope>NUCLEOTIDE SEQUENCE [LARGE SCALE GENOMIC DNA]</scope>
    <source>
        <strain evidence="12">Ve08.2h10</strain>
    </source>
</reference>
<evidence type="ECO:0000256" key="5">
    <source>
        <dbReference type="ARBA" id="ARBA00022833"/>
    </source>
</evidence>
<dbReference type="PROSITE" id="PS50089">
    <property type="entry name" value="ZF_RING_2"/>
    <property type="match status" value="1"/>
</dbReference>
<keyword evidence="6" id="KW-0539">Nucleus</keyword>
<feature type="region of interest" description="Disordered" evidence="8">
    <location>
        <begin position="387"/>
        <end position="459"/>
    </location>
</feature>
<dbReference type="InterPro" id="IPR013083">
    <property type="entry name" value="Znf_RING/FYVE/PHD"/>
</dbReference>
<protein>
    <recommendedName>
        <fullName evidence="13">RING-type E3 ubiquitin transferase</fullName>
    </recommendedName>
</protein>
<dbReference type="GO" id="GO:0000978">
    <property type="term" value="F:RNA polymerase II cis-regulatory region sequence-specific DNA binding"/>
    <property type="evidence" value="ECO:0007669"/>
    <property type="project" value="TreeGrafter"/>
</dbReference>
<dbReference type="STRING" id="930991.A0A0D0DDU4"/>
<dbReference type="InParanoid" id="A0A0D0DDU4"/>
<reference evidence="11 12" key="1">
    <citation type="submission" date="2014-04" db="EMBL/GenBank/DDBJ databases">
        <authorList>
            <consortium name="DOE Joint Genome Institute"/>
            <person name="Kuo A."/>
            <person name="Kohler A."/>
            <person name="Jargeat P."/>
            <person name="Nagy L.G."/>
            <person name="Floudas D."/>
            <person name="Copeland A."/>
            <person name="Barry K.W."/>
            <person name="Cichocki N."/>
            <person name="Veneault-Fourrey C."/>
            <person name="LaButti K."/>
            <person name="Lindquist E.A."/>
            <person name="Lipzen A."/>
            <person name="Lundell T."/>
            <person name="Morin E."/>
            <person name="Murat C."/>
            <person name="Sun H."/>
            <person name="Tunlid A."/>
            <person name="Henrissat B."/>
            <person name="Grigoriev I.V."/>
            <person name="Hibbett D.S."/>
            <person name="Martin F."/>
            <person name="Nordberg H.P."/>
            <person name="Cantor M.N."/>
            <person name="Hua S.X."/>
        </authorList>
    </citation>
    <scope>NUCLEOTIDE SEQUENCE [LARGE SCALE GENOMIC DNA]</scope>
    <source>
        <strain evidence="11 12">Ve08.2h10</strain>
    </source>
</reference>
<dbReference type="GO" id="GO:0005634">
    <property type="term" value="C:nucleus"/>
    <property type="evidence" value="ECO:0007669"/>
    <property type="project" value="UniProtKB-SubCell"/>
</dbReference>
<dbReference type="HOGENOM" id="CLU_501612_0_0_1"/>
<feature type="domain" description="RING-type" evidence="9">
    <location>
        <begin position="530"/>
        <end position="569"/>
    </location>
</feature>
<dbReference type="SUPFAM" id="SSF57850">
    <property type="entry name" value="RING/U-box"/>
    <property type="match status" value="1"/>
</dbReference>
<dbReference type="SUPFAM" id="SSF57184">
    <property type="entry name" value="Growth factor receptor domain"/>
    <property type="match status" value="1"/>
</dbReference>
<organism evidence="11 12">
    <name type="scientific">Paxillus rubicundulus Ve08.2h10</name>
    <dbReference type="NCBI Taxonomy" id="930991"/>
    <lineage>
        <taxon>Eukaryota</taxon>
        <taxon>Fungi</taxon>
        <taxon>Dikarya</taxon>
        <taxon>Basidiomycota</taxon>
        <taxon>Agaricomycotina</taxon>
        <taxon>Agaricomycetes</taxon>
        <taxon>Agaricomycetidae</taxon>
        <taxon>Boletales</taxon>
        <taxon>Paxilineae</taxon>
        <taxon>Paxillaceae</taxon>
        <taxon>Paxillus</taxon>
    </lineage>
</organism>
<evidence type="ECO:0000256" key="2">
    <source>
        <dbReference type="ARBA" id="ARBA00022723"/>
    </source>
</evidence>
<keyword evidence="4 7" id="KW-0863">Zinc-finger</keyword>
<dbReference type="AlphaFoldDB" id="A0A0D0DDU4"/>
<keyword evidence="2" id="KW-0479">Metal-binding</keyword>
<dbReference type="Proteomes" id="UP000054538">
    <property type="component" value="Unassembled WGS sequence"/>
</dbReference>
<dbReference type="SMART" id="SM00355">
    <property type="entry name" value="ZnF_C2H2"/>
    <property type="match status" value="8"/>
</dbReference>
<evidence type="ECO:0000313" key="11">
    <source>
        <dbReference type="EMBL" id="KIK95512.1"/>
    </source>
</evidence>
<dbReference type="InterPro" id="IPR018957">
    <property type="entry name" value="Znf_C3HC4_RING-type"/>
</dbReference>
<dbReference type="InterPro" id="IPR017907">
    <property type="entry name" value="Znf_RING_CS"/>
</dbReference>
<evidence type="ECO:0000259" key="9">
    <source>
        <dbReference type="PROSITE" id="PS50089"/>
    </source>
</evidence>
<dbReference type="Gene3D" id="3.30.160.60">
    <property type="entry name" value="Classic Zinc Finger"/>
    <property type="match status" value="1"/>
</dbReference>
<dbReference type="PROSITE" id="PS00518">
    <property type="entry name" value="ZF_RING_1"/>
    <property type="match status" value="1"/>
</dbReference>
<dbReference type="PROSITE" id="PS50157">
    <property type="entry name" value="ZINC_FINGER_C2H2_2"/>
    <property type="match status" value="1"/>
</dbReference>
<dbReference type="PANTHER" id="PTHR24376:SF235">
    <property type="entry name" value="C2H2-TYPE DOMAIN-CONTAINING PROTEIN"/>
    <property type="match status" value="1"/>
</dbReference>
<name>A0A0D0DDU4_9AGAM</name>
<evidence type="ECO:0000313" key="12">
    <source>
        <dbReference type="Proteomes" id="UP000054538"/>
    </source>
</evidence>
<keyword evidence="5" id="KW-0862">Zinc</keyword>
<proteinExistence type="predicted"/>
<comment type="subcellular location">
    <subcellularLocation>
        <location evidence="1">Nucleus</location>
    </subcellularLocation>
</comment>
<dbReference type="GO" id="GO:0001228">
    <property type="term" value="F:DNA-binding transcription activator activity, RNA polymerase II-specific"/>
    <property type="evidence" value="ECO:0007669"/>
    <property type="project" value="TreeGrafter"/>
</dbReference>
<dbReference type="InterPro" id="IPR009030">
    <property type="entry name" value="Growth_fac_rcpt_cys_sf"/>
</dbReference>
<gene>
    <name evidence="11" type="ORF">PAXRUDRAFT_826925</name>
</gene>
<accession>A0A0D0DDU4</accession>
<dbReference type="Pfam" id="PF00097">
    <property type="entry name" value="zf-C3HC4"/>
    <property type="match status" value="1"/>
</dbReference>
<evidence type="ECO:0000256" key="1">
    <source>
        <dbReference type="ARBA" id="ARBA00004123"/>
    </source>
</evidence>
<dbReference type="SMART" id="SM00184">
    <property type="entry name" value="RING"/>
    <property type="match status" value="1"/>
</dbReference>